<evidence type="ECO:0000313" key="2">
    <source>
        <dbReference type="EMBL" id="MBF1664739.1"/>
    </source>
</evidence>
<sequence length="319" mass="35269">MNERSDMRPQVGDESISIPLTLDKPQVNGKERWRNRLYMATGAGAIALFLDFAYMIGSGAGLGAKLIVCIVLIPSVASLIIRHIILEEREFRADLMEQLATDYRMALSNLWGIYRIENNPPYVCYFKTGGRMGIFIHANKGSRVGNDTPQAVFNHYEGYAYAMREAGRRGIMVGHIDYMGVIGKDERVEGLNEDLANTENASLRNDVLRPTYENLAALQEHATTPGDVFLLATTKGTGSYEDLHEAAIAFKAALCGEANWASASYMPPHEIGALAKKCFALLTFSASDAIRQSTGQVNYRRFLRPTRIIHADGTTSPIQ</sequence>
<comment type="caution">
    <text evidence="2">The sequence shown here is derived from an EMBL/GenBank/DDBJ whole genome shotgun (WGS) entry which is preliminary data.</text>
</comment>
<reference evidence="2" key="1">
    <citation type="submission" date="2020-04" db="EMBL/GenBank/DDBJ databases">
        <title>Deep metagenomics examines the oral microbiome during advanced dental caries in children, revealing novel taxa and co-occurrences with host molecules.</title>
        <authorList>
            <person name="Baker J.L."/>
            <person name="Morton J.T."/>
            <person name="Dinis M."/>
            <person name="Alvarez R."/>
            <person name="Tran N.C."/>
            <person name="Knight R."/>
            <person name="Edlund A."/>
        </authorList>
    </citation>
    <scope>NUCLEOTIDE SEQUENCE</scope>
    <source>
        <strain evidence="2">JCVI_44_bin.2</strain>
    </source>
</reference>
<name>A0A930L6I8_9MICC</name>
<gene>
    <name evidence="2" type="ORF">HXO64_09430</name>
</gene>
<proteinExistence type="predicted"/>
<dbReference type="RefSeq" id="WP_303976625.1">
    <property type="nucleotide sequence ID" value="NZ_JABZXR010000085.1"/>
</dbReference>
<evidence type="ECO:0000256" key="1">
    <source>
        <dbReference type="SAM" id="Phobius"/>
    </source>
</evidence>
<dbReference type="Proteomes" id="UP000756427">
    <property type="component" value="Unassembled WGS sequence"/>
</dbReference>
<feature type="transmembrane region" description="Helical" evidence="1">
    <location>
        <begin position="62"/>
        <end position="81"/>
    </location>
</feature>
<evidence type="ECO:0000313" key="3">
    <source>
        <dbReference type="Proteomes" id="UP000756427"/>
    </source>
</evidence>
<organism evidence="2 3">
    <name type="scientific">Rothia mucilaginosa</name>
    <dbReference type="NCBI Taxonomy" id="43675"/>
    <lineage>
        <taxon>Bacteria</taxon>
        <taxon>Bacillati</taxon>
        <taxon>Actinomycetota</taxon>
        <taxon>Actinomycetes</taxon>
        <taxon>Micrococcales</taxon>
        <taxon>Micrococcaceae</taxon>
        <taxon>Rothia</taxon>
    </lineage>
</organism>
<keyword evidence="1" id="KW-0472">Membrane</keyword>
<feature type="transmembrane region" description="Helical" evidence="1">
    <location>
        <begin position="37"/>
        <end position="56"/>
    </location>
</feature>
<keyword evidence="1" id="KW-1133">Transmembrane helix</keyword>
<accession>A0A930L6I8</accession>
<keyword evidence="1" id="KW-0812">Transmembrane</keyword>
<dbReference type="EMBL" id="JABZXR010000085">
    <property type="protein sequence ID" value="MBF1664739.1"/>
    <property type="molecule type" value="Genomic_DNA"/>
</dbReference>
<protein>
    <submittedName>
        <fullName evidence="2">Uncharacterized protein</fullName>
    </submittedName>
</protein>
<dbReference type="AlphaFoldDB" id="A0A930L6I8"/>